<dbReference type="InterPro" id="IPR010084">
    <property type="entry name" value="FabZ"/>
</dbReference>
<keyword evidence="11 15" id="KW-0443">Lipid metabolism</keyword>
<dbReference type="EC" id="4.2.1.59" evidence="16"/>
<dbReference type="SUPFAM" id="SSF54211">
    <property type="entry name" value="Ribosomal protein S5 domain 2-like"/>
    <property type="match status" value="2"/>
</dbReference>
<evidence type="ECO:0000256" key="3">
    <source>
        <dbReference type="ARBA" id="ARBA00004496"/>
    </source>
</evidence>
<comment type="subcellular location">
    <subcellularLocation>
        <location evidence="3 16">Cytoplasm</location>
    </subcellularLocation>
</comment>
<sequence length="460" mass="51124">MIKQKTLSAPFSLDGKGLHTGLEIHITFNPAPINTGYIIKRIDLENQPEIKALAENVTKTNRGTVLSQKDVTVSTVEHAMAALYANEIDNCIIEVNAPEFPILDGSAEIYMQEIKKVGLVEQDARREFYIVKKRLEFALPDSKSKLILLPDDQFGLDVSIDFPSAVLSNQSARIDSLSEFEEEIAGARTFVFVREIKPLLQAGLIKGGDLDNAIVIYDEEMPQEELDSLSNLVNAPSRDASHLGYLSNKPLRFPNEPARHKLLDVLGDLALIGKPIKGHIIAVCPGHKVNNMMARVIRKDIKIHESQAPSYNPNNDPILDINQIKKLLPHRYPFLLVDKVIEEGADYIVGVKNVSGNEPFFQGHFPDEPIMPGVLIVEAMAQCGGLLVLGTMPEGDYSTYFLAINNVRFRRKIVPGDTLVFKLKYISEIRRGIANMRGLAFVGDTLACEAEFMAQIIKNK</sequence>
<dbReference type="HAMAP" id="MF_00406">
    <property type="entry name" value="FabZ"/>
    <property type="match status" value="1"/>
</dbReference>
<proteinExistence type="inferred from homology"/>
<dbReference type="Proteomes" id="UP001596020">
    <property type="component" value="Unassembled WGS sequence"/>
</dbReference>
<evidence type="ECO:0000256" key="9">
    <source>
        <dbReference type="ARBA" id="ARBA00022801"/>
    </source>
</evidence>
<dbReference type="NCBIfam" id="NF009667">
    <property type="entry name" value="PRK13188.1"/>
    <property type="match status" value="1"/>
</dbReference>
<dbReference type="PANTHER" id="PTHR33694:SF1">
    <property type="entry name" value="UDP-3-O-ACYL-N-ACETYLGLUCOSAMINE DEACETYLASE 1, MITOCHONDRIAL-RELATED"/>
    <property type="match status" value="1"/>
</dbReference>
<comment type="caution">
    <text evidence="17">The sequence shown here is derived from an EMBL/GenBank/DDBJ whole genome shotgun (WGS) entry which is preliminary data.</text>
</comment>
<comment type="pathway">
    <text evidence="4 15">Glycolipid biosynthesis; lipid IV(A) biosynthesis; lipid IV(A) from (3R)-3-hydroxytetradecanoyl-[acyl-carrier-protein] and UDP-N-acetyl-alpha-D-glucosamine: step 2/6.</text>
</comment>
<dbReference type="Gene3D" id="3.30.230.20">
    <property type="entry name" value="lpxc deacetylase, domain 1"/>
    <property type="match status" value="1"/>
</dbReference>
<comment type="cofactor">
    <cofactor evidence="1 15">
        <name>Zn(2+)</name>
        <dbReference type="ChEBI" id="CHEBI:29105"/>
    </cofactor>
</comment>
<feature type="binding site" evidence="15">
    <location>
        <position position="264"/>
    </location>
    <ligand>
        <name>Zn(2+)</name>
        <dbReference type="ChEBI" id="CHEBI:29105"/>
    </ligand>
</feature>
<keyword evidence="7 15" id="KW-0441">Lipid A biosynthesis</keyword>
<evidence type="ECO:0000256" key="13">
    <source>
        <dbReference type="ARBA" id="ARBA00024535"/>
    </source>
</evidence>
<comment type="function">
    <text evidence="2 15">Catalyzes the hydrolysis of UDP-3-O-myristoyl-N-acetylglucosamine to form UDP-3-O-myristoylglucosamine and acetate, the committed step in lipid A biosynthesis.</text>
</comment>
<evidence type="ECO:0000256" key="10">
    <source>
        <dbReference type="ARBA" id="ARBA00022833"/>
    </source>
</evidence>
<evidence type="ECO:0000256" key="2">
    <source>
        <dbReference type="ARBA" id="ARBA00002923"/>
    </source>
</evidence>
<feature type="binding site" evidence="15">
    <location>
        <position position="78"/>
    </location>
    <ligand>
        <name>Zn(2+)</name>
        <dbReference type="ChEBI" id="CHEBI:29105"/>
    </ligand>
</feature>
<comment type="catalytic activity">
    <reaction evidence="13 15">
        <text>a UDP-3-O-[(3R)-3-hydroxyacyl]-N-acetyl-alpha-D-glucosamine + H2O = a UDP-3-O-[(3R)-3-hydroxyacyl]-alpha-D-glucosamine + acetate</text>
        <dbReference type="Rhea" id="RHEA:67816"/>
        <dbReference type="ChEBI" id="CHEBI:15377"/>
        <dbReference type="ChEBI" id="CHEBI:30089"/>
        <dbReference type="ChEBI" id="CHEBI:137740"/>
        <dbReference type="ChEBI" id="CHEBI:173225"/>
        <dbReference type="EC" id="3.5.1.108"/>
    </reaction>
</comment>
<evidence type="ECO:0000313" key="17">
    <source>
        <dbReference type="EMBL" id="MFC4665360.1"/>
    </source>
</evidence>
<dbReference type="InterPro" id="IPR013114">
    <property type="entry name" value="FabA_FabZ"/>
</dbReference>
<dbReference type="RefSeq" id="WP_380077419.1">
    <property type="nucleotide sequence ID" value="NZ_JBHSGO010000035.1"/>
</dbReference>
<dbReference type="PANTHER" id="PTHR33694">
    <property type="entry name" value="UDP-3-O-ACYL-N-ACETYLGLUCOSAMINE DEACETYLASE 1, MITOCHONDRIAL-RELATED"/>
    <property type="match status" value="1"/>
</dbReference>
<dbReference type="InterPro" id="IPR020568">
    <property type="entry name" value="Ribosomal_Su5_D2-typ_SF"/>
</dbReference>
<keyword evidence="5 16" id="KW-0963">Cytoplasm</keyword>
<keyword evidence="9 15" id="KW-0378">Hydrolase</keyword>
<evidence type="ECO:0000256" key="8">
    <source>
        <dbReference type="ARBA" id="ARBA00022723"/>
    </source>
</evidence>
<reference evidence="18" key="1">
    <citation type="journal article" date="2019" name="Int. J. Syst. Evol. Microbiol.">
        <title>The Global Catalogue of Microorganisms (GCM) 10K type strain sequencing project: providing services to taxonomists for standard genome sequencing and annotation.</title>
        <authorList>
            <consortium name="The Broad Institute Genomics Platform"/>
            <consortium name="The Broad Institute Genome Sequencing Center for Infectious Disease"/>
            <person name="Wu L."/>
            <person name="Ma J."/>
        </authorList>
    </citation>
    <scope>NUCLEOTIDE SEQUENCE [LARGE SCALE GENOMIC DNA]</scope>
    <source>
        <strain evidence="18">CGMCC 4.7357</strain>
    </source>
</reference>
<evidence type="ECO:0000256" key="4">
    <source>
        <dbReference type="ARBA" id="ARBA00005002"/>
    </source>
</evidence>
<dbReference type="Pfam" id="PF03331">
    <property type="entry name" value="LpxC"/>
    <property type="match status" value="2"/>
</dbReference>
<dbReference type="NCBIfam" id="TIGR00325">
    <property type="entry name" value="lpxC"/>
    <property type="match status" value="1"/>
</dbReference>
<dbReference type="EMBL" id="JBHSGO010000035">
    <property type="protein sequence ID" value="MFC4665360.1"/>
    <property type="molecule type" value="Genomic_DNA"/>
</dbReference>
<dbReference type="Gene3D" id="3.30.1700.10">
    <property type="entry name" value="lpxc deacetylase, domain 2"/>
    <property type="match status" value="1"/>
</dbReference>
<comment type="similarity">
    <text evidence="16">Belongs to the thioester dehydratase family. FabZ subfamily.</text>
</comment>
<gene>
    <name evidence="15" type="primary">lpxC</name>
    <name evidence="16" type="synonym">fabZ</name>
    <name evidence="17" type="ORF">ACFO3G_01835</name>
</gene>
<evidence type="ECO:0000313" key="18">
    <source>
        <dbReference type="Proteomes" id="UP001596020"/>
    </source>
</evidence>
<evidence type="ECO:0000256" key="14">
    <source>
        <dbReference type="ARBA" id="ARBA00025049"/>
    </source>
</evidence>
<dbReference type="InterPro" id="IPR004463">
    <property type="entry name" value="UDP-acyl_GlcNac_deAcase"/>
</dbReference>
<evidence type="ECO:0000256" key="1">
    <source>
        <dbReference type="ARBA" id="ARBA00001947"/>
    </source>
</evidence>
<dbReference type="InterPro" id="IPR015870">
    <property type="entry name" value="UDP-acyl_N-AcGlcN_deAcase_N"/>
</dbReference>
<evidence type="ECO:0000256" key="16">
    <source>
        <dbReference type="HAMAP-Rule" id="MF_00406"/>
    </source>
</evidence>
<dbReference type="InterPro" id="IPR011334">
    <property type="entry name" value="UDP-acyl_GlcNac_deAcase_C"/>
</dbReference>
<dbReference type="NCBIfam" id="TIGR01750">
    <property type="entry name" value="fabZ"/>
    <property type="match status" value="1"/>
</dbReference>
<comment type="catalytic activity">
    <reaction evidence="16">
        <text>a (3R)-hydroxyacyl-[ACP] = a (2E)-enoyl-[ACP] + H2O</text>
        <dbReference type="Rhea" id="RHEA:13097"/>
        <dbReference type="Rhea" id="RHEA-COMP:9925"/>
        <dbReference type="Rhea" id="RHEA-COMP:9945"/>
        <dbReference type="ChEBI" id="CHEBI:15377"/>
        <dbReference type="ChEBI" id="CHEBI:78784"/>
        <dbReference type="ChEBI" id="CHEBI:78827"/>
        <dbReference type="EC" id="4.2.1.59"/>
    </reaction>
</comment>
<dbReference type="NCBIfam" id="NF000582">
    <property type="entry name" value="PRK00006.1"/>
    <property type="match status" value="1"/>
</dbReference>
<evidence type="ECO:0000256" key="15">
    <source>
        <dbReference type="HAMAP-Rule" id="MF_00388"/>
    </source>
</evidence>
<comment type="function">
    <text evidence="14 16">Involved in unsaturated fatty acids biosynthesis. Catalyzes the dehydration of short chain beta-hydroxyacyl-ACPs and long chain saturated and unsaturated beta-hydroxyacyl-ACPs.</text>
</comment>
<dbReference type="SUPFAM" id="SSF54637">
    <property type="entry name" value="Thioesterase/thiol ester dehydrase-isomerase"/>
    <property type="match status" value="1"/>
</dbReference>
<comment type="similarity">
    <text evidence="15">Belongs to the LpxC family.</text>
</comment>
<feature type="active site" evidence="16">
    <location>
        <position position="364"/>
    </location>
</feature>
<feature type="binding site" evidence="15">
    <location>
        <position position="260"/>
    </location>
    <ligand>
        <name>Zn(2+)</name>
        <dbReference type="ChEBI" id="CHEBI:29105"/>
    </ligand>
</feature>
<organism evidence="17 18">
    <name type="scientific">Falsiporphyromonas endometrii</name>
    <dbReference type="NCBI Taxonomy" id="1387297"/>
    <lineage>
        <taxon>Bacteria</taxon>
        <taxon>Pseudomonadati</taxon>
        <taxon>Bacteroidota</taxon>
        <taxon>Bacteroidia</taxon>
        <taxon>Bacteroidales</taxon>
        <taxon>Porphyromonadaceae</taxon>
        <taxon>Falsiporphyromonas</taxon>
    </lineage>
</organism>
<keyword evidence="8 15" id="KW-0479">Metal-binding</keyword>
<dbReference type="HAMAP" id="MF_00388">
    <property type="entry name" value="LpxC"/>
    <property type="match status" value="1"/>
</dbReference>
<dbReference type="CDD" id="cd01288">
    <property type="entry name" value="FabZ"/>
    <property type="match status" value="1"/>
</dbReference>
<keyword evidence="10 15" id="KW-0862">Zinc</keyword>
<evidence type="ECO:0000256" key="6">
    <source>
        <dbReference type="ARBA" id="ARBA00022516"/>
    </source>
</evidence>
<protein>
    <recommendedName>
        <fullName evidence="15 16">Multifunctional fusion protein</fullName>
    </recommendedName>
    <domain>
        <recommendedName>
            <fullName evidence="16">3-hydroxyacyl-[acyl-carrier-protein] dehydratase FabZ</fullName>
            <ecNumber evidence="16">4.2.1.59</ecNumber>
        </recommendedName>
        <alternativeName>
            <fullName evidence="16">(3R)-hydroxymyristoyl-[acyl-carrier-protein] dehydratase</fullName>
        </alternativeName>
        <alternativeName>
            <fullName evidence="16">Beta-hydroxyacyl-ACP dehydratase</fullName>
            <shortName evidence="16">(3R)-hydroxymyristoyl-ACP dehydrase</shortName>
        </alternativeName>
    </domain>
    <domain>
        <recommendedName>
            <fullName evidence="15">UDP-3-O-acyl-N-acetylglucosamine deacetylase</fullName>
            <shortName evidence="15">UDP-3-O-acyl-GlcNAc deacetylase</shortName>
            <ecNumber evidence="15">3.5.1.108</ecNumber>
        </recommendedName>
        <alternativeName>
            <fullName evidence="15">UDP-3-O-[R-3-hydroxymyristoyl]-N-acetylglucosamine deacetylase</fullName>
        </alternativeName>
    </domain>
</protein>
<dbReference type="EC" id="3.5.1.108" evidence="15"/>
<evidence type="ECO:0000256" key="11">
    <source>
        <dbReference type="ARBA" id="ARBA00023098"/>
    </source>
</evidence>
<feature type="active site" description="Proton donor" evidence="15">
    <location>
        <position position="287"/>
    </location>
</feature>
<evidence type="ECO:0000256" key="5">
    <source>
        <dbReference type="ARBA" id="ARBA00022490"/>
    </source>
</evidence>
<evidence type="ECO:0000256" key="7">
    <source>
        <dbReference type="ARBA" id="ARBA00022556"/>
    </source>
</evidence>
<keyword evidence="6 15" id="KW-0444">Lipid biosynthesis</keyword>
<keyword evidence="18" id="KW-1185">Reference proteome</keyword>
<keyword evidence="12 16" id="KW-0456">Lyase</keyword>
<dbReference type="Gene3D" id="3.10.129.10">
    <property type="entry name" value="Hotdog Thioesterase"/>
    <property type="match status" value="1"/>
</dbReference>
<dbReference type="Pfam" id="PF07977">
    <property type="entry name" value="FabA"/>
    <property type="match status" value="1"/>
</dbReference>
<name>A0ABV9K5G8_9PORP</name>
<dbReference type="InterPro" id="IPR029069">
    <property type="entry name" value="HotDog_dom_sf"/>
</dbReference>
<evidence type="ECO:0000256" key="12">
    <source>
        <dbReference type="ARBA" id="ARBA00023239"/>
    </source>
</evidence>
<accession>A0ABV9K5G8</accession>